<name>A0A8K1FJ75_PYTOL</name>
<keyword evidence="3" id="KW-1185">Reference proteome</keyword>
<dbReference type="InterPro" id="IPR011042">
    <property type="entry name" value="6-blade_b-propeller_TolB-like"/>
</dbReference>
<keyword evidence="1" id="KW-0732">Signal</keyword>
<gene>
    <name evidence="2" type="ORF">Poli38472_008417</name>
</gene>
<dbReference type="InterPro" id="IPR050778">
    <property type="entry name" value="Cueball_EGF_LRP_Nidogen"/>
</dbReference>
<proteinExistence type="predicted"/>
<evidence type="ECO:0000256" key="1">
    <source>
        <dbReference type="SAM" id="SignalP"/>
    </source>
</evidence>
<accession>A0A8K1FJ75</accession>
<dbReference type="SUPFAM" id="SSF63825">
    <property type="entry name" value="YWTD domain"/>
    <property type="match status" value="1"/>
</dbReference>
<evidence type="ECO:0000313" key="3">
    <source>
        <dbReference type="Proteomes" id="UP000794436"/>
    </source>
</evidence>
<dbReference type="EMBL" id="SPLM01000037">
    <property type="protein sequence ID" value="TMW65775.1"/>
    <property type="molecule type" value="Genomic_DNA"/>
</dbReference>
<comment type="caution">
    <text evidence="2">The sequence shown here is derived from an EMBL/GenBank/DDBJ whole genome shotgun (WGS) entry which is preliminary data.</text>
</comment>
<organism evidence="2 3">
    <name type="scientific">Pythium oligandrum</name>
    <name type="common">Mycoparasitic fungus</name>
    <dbReference type="NCBI Taxonomy" id="41045"/>
    <lineage>
        <taxon>Eukaryota</taxon>
        <taxon>Sar</taxon>
        <taxon>Stramenopiles</taxon>
        <taxon>Oomycota</taxon>
        <taxon>Peronosporomycetes</taxon>
        <taxon>Pythiales</taxon>
        <taxon>Pythiaceae</taxon>
        <taxon>Pythium</taxon>
    </lineage>
</organism>
<feature type="chain" id="PRO_5035430099" evidence="1">
    <location>
        <begin position="26"/>
        <end position="409"/>
    </location>
</feature>
<reference evidence="2" key="1">
    <citation type="submission" date="2019-03" db="EMBL/GenBank/DDBJ databases">
        <title>Long read genome sequence of the mycoparasitic Pythium oligandrum ATCC 38472 isolated from sugarbeet rhizosphere.</title>
        <authorList>
            <person name="Gaulin E."/>
        </authorList>
    </citation>
    <scope>NUCLEOTIDE SEQUENCE</scope>
    <source>
        <strain evidence="2">ATCC 38472_TT</strain>
    </source>
</reference>
<protein>
    <submittedName>
        <fullName evidence="2">Uncharacterized protein</fullName>
    </submittedName>
</protein>
<dbReference type="InterPro" id="IPR000033">
    <property type="entry name" value="LDLR_classB_rpt"/>
</dbReference>
<dbReference type="Gene3D" id="2.120.10.30">
    <property type="entry name" value="TolB, C-terminal domain"/>
    <property type="match status" value="1"/>
</dbReference>
<dbReference type="AlphaFoldDB" id="A0A8K1FJ75"/>
<dbReference type="OrthoDB" id="72419at2759"/>
<sequence length="409" mass="44900">MPCATSRPWRQLISFFLLFVGSTSALSSTVYFRKQSTGSIFTLDSRDGTEAQVPGSQDTARLVGLALGSLQGLQCLYWSDNRAIRSAWVNGTDAHAFIGALVRVQWIGTNFGSTRSELLELAVKGTRCVSVLQWNSTFVDCLVAIPDRYPVTIVDGSPPFVAETDCSLRTVRGVMTGFVRNYAEMVATGYPSPIVRQINIQASFVLPHALAIHGNDLFWSNRADGKIYRSSLVDTSISIVASGVWDVPGMTVMAIPSTSNKTVFYSLESKGELRQVLLRADATPRHHRTILTDLKSPRGLAIDPIGEYLYYTEKTARIYRVKLDQWTNPTLLSELQVDATLSSVTPSLSATNKPQLLLTLSTLTRLDGLAVDDRFLYWCESNANVVARASTAVFERQVVVGGSADSKLR</sequence>
<feature type="signal peptide" evidence="1">
    <location>
        <begin position="1"/>
        <end position="25"/>
    </location>
</feature>
<dbReference type="SMART" id="SM00135">
    <property type="entry name" value="LY"/>
    <property type="match status" value="4"/>
</dbReference>
<evidence type="ECO:0000313" key="2">
    <source>
        <dbReference type="EMBL" id="TMW65775.1"/>
    </source>
</evidence>
<dbReference type="PANTHER" id="PTHR46513">
    <property type="entry name" value="VITELLOGENIN RECEPTOR-LIKE PROTEIN-RELATED-RELATED"/>
    <property type="match status" value="1"/>
</dbReference>
<dbReference type="Proteomes" id="UP000794436">
    <property type="component" value="Unassembled WGS sequence"/>
</dbReference>